<sequence>MTEPSAPRSLGDYKKLLEPFDHSFEQGLAEIPDNIMRSRKTIARIKAASKTGKGDIKGFLAQRAGQTREVRKRFRRQKWALRLSKLRYGWARLGKRIFYTLLHLRLFWSRYKWAFIMLFAICALFYGVMAYSSDVIDFVRTLLASFSDRAGAQSASLLFRGGLG</sequence>
<keyword evidence="3" id="KW-1185">Reference proteome</keyword>
<reference evidence="2 3" key="1">
    <citation type="submission" date="2016-10" db="EMBL/GenBank/DDBJ databases">
        <authorList>
            <person name="de Groot N.N."/>
        </authorList>
    </citation>
    <scope>NUCLEOTIDE SEQUENCE [LARGE SCALE GENOMIC DNA]</scope>
    <source>
        <strain evidence="2 3">CGMCC 1.9157</strain>
    </source>
</reference>
<dbReference type="OrthoDB" id="9914056at2"/>
<dbReference type="Proteomes" id="UP000199236">
    <property type="component" value="Unassembled WGS sequence"/>
</dbReference>
<dbReference type="RefSeq" id="WP_090075080.1">
    <property type="nucleotide sequence ID" value="NZ_FOVR01000014.1"/>
</dbReference>
<name>A0A1I5KMQ4_9HYPH</name>
<evidence type="ECO:0000256" key="1">
    <source>
        <dbReference type="SAM" id="Phobius"/>
    </source>
</evidence>
<keyword evidence="1" id="KW-0472">Membrane</keyword>
<keyword evidence="1" id="KW-0812">Transmembrane</keyword>
<dbReference type="AlphaFoldDB" id="A0A1I5KMQ4"/>
<evidence type="ECO:0000313" key="2">
    <source>
        <dbReference type="EMBL" id="SFO86384.1"/>
    </source>
</evidence>
<proteinExistence type="predicted"/>
<gene>
    <name evidence="2" type="ORF">SAMN04488056_11488</name>
</gene>
<accession>A0A1I5KMQ4</accession>
<feature type="transmembrane region" description="Helical" evidence="1">
    <location>
        <begin position="113"/>
        <end position="132"/>
    </location>
</feature>
<keyword evidence="1" id="KW-1133">Transmembrane helix</keyword>
<evidence type="ECO:0000313" key="3">
    <source>
        <dbReference type="Proteomes" id="UP000199236"/>
    </source>
</evidence>
<protein>
    <submittedName>
        <fullName evidence="2">Uncharacterized protein</fullName>
    </submittedName>
</protein>
<organism evidence="2 3">
    <name type="scientific">Cohaesibacter marisflavi</name>
    <dbReference type="NCBI Taxonomy" id="655353"/>
    <lineage>
        <taxon>Bacteria</taxon>
        <taxon>Pseudomonadati</taxon>
        <taxon>Pseudomonadota</taxon>
        <taxon>Alphaproteobacteria</taxon>
        <taxon>Hyphomicrobiales</taxon>
        <taxon>Cohaesibacteraceae</taxon>
    </lineage>
</organism>
<dbReference type="EMBL" id="FOVR01000014">
    <property type="protein sequence ID" value="SFO86384.1"/>
    <property type="molecule type" value="Genomic_DNA"/>
</dbReference>
<dbReference type="STRING" id="655353.SAMN04488056_11488"/>